<comment type="caution">
    <text evidence="1">The sequence shown here is derived from an EMBL/GenBank/DDBJ whole genome shotgun (WGS) entry which is preliminary data.</text>
</comment>
<reference evidence="1" key="1">
    <citation type="submission" date="2021-04" db="EMBL/GenBank/DDBJ databases">
        <authorList>
            <person name="Pira H."/>
            <person name="Risdian C."/>
            <person name="Wink J."/>
        </authorList>
    </citation>
    <scope>NUCLEOTIDE SEQUENCE</scope>
    <source>
        <strain evidence="1">WH158</strain>
    </source>
</reference>
<gene>
    <name evidence="1" type="ORF">KCG46_02270</name>
</gene>
<sequence length="139" mass="15313">MSARAAQLPPSEDWRLWLIMAGRGFGKTRAGAEWVRNIAETNCNARIALVSASLSEARAVMVEGESGIIACSPPDRAPVFEASLRRLRWPNGAQAQLFSAAEPESLRGPQHSHACRTGSKRILHQSSVCDDRWYNPIRC</sequence>
<accession>A0A9X1JM49</accession>
<protein>
    <submittedName>
        <fullName evidence="1">DNA-packaging protein</fullName>
    </submittedName>
</protein>
<proteinExistence type="predicted"/>
<name>A0A9X1JM49_9SPHN</name>
<keyword evidence="2" id="KW-1185">Reference proteome</keyword>
<dbReference type="AlphaFoldDB" id="A0A9X1JM49"/>
<dbReference type="Pfam" id="PF03237">
    <property type="entry name" value="Terminase_6N"/>
    <property type="match status" value="1"/>
</dbReference>
<evidence type="ECO:0000313" key="2">
    <source>
        <dbReference type="Proteomes" id="UP001138681"/>
    </source>
</evidence>
<evidence type="ECO:0000313" key="1">
    <source>
        <dbReference type="EMBL" id="MBV7258398.1"/>
    </source>
</evidence>
<dbReference type="Proteomes" id="UP001138681">
    <property type="component" value="Unassembled WGS sequence"/>
</dbReference>
<dbReference type="EMBL" id="JAGSPC010000001">
    <property type="protein sequence ID" value="MBV7258398.1"/>
    <property type="molecule type" value="Genomic_DNA"/>
</dbReference>
<organism evidence="1 2">
    <name type="scientific">Erythrobacter crassostreae</name>
    <dbReference type="NCBI Taxonomy" id="2828328"/>
    <lineage>
        <taxon>Bacteria</taxon>
        <taxon>Pseudomonadati</taxon>
        <taxon>Pseudomonadota</taxon>
        <taxon>Alphaproteobacteria</taxon>
        <taxon>Sphingomonadales</taxon>
        <taxon>Erythrobacteraceae</taxon>
        <taxon>Erythrobacter/Porphyrobacter group</taxon>
        <taxon>Erythrobacter</taxon>
    </lineage>
</organism>